<proteinExistence type="inferred from homology"/>
<dbReference type="PRINTS" id="PR01805">
    <property type="entry name" value="VACJLIPOPROT"/>
</dbReference>
<dbReference type="Proteomes" id="UP000245461">
    <property type="component" value="Unassembled WGS sequence"/>
</dbReference>
<dbReference type="GO" id="GO:0120010">
    <property type="term" value="P:intermembrane phospholipid transfer"/>
    <property type="evidence" value="ECO:0007669"/>
    <property type="project" value="TreeGrafter"/>
</dbReference>
<dbReference type="PANTHER" id="PTHR30035">
    <property type="entry name" value="LIPOPROTEIN VACJ-RELATED"/>
    <property type="match status" value="1"/>
</dbReference>
<dbReference type="PANTHER" id="PTHR30035:SF3">
    <property type="entry name" value="INTERMEMBRANE PHOSPHOLIPID TRANSPORT SYSTEM LIPOPROTEIN MLAA"/>
    <property type="match status" value="1"/>
</dbReference>
<dbReference type="AlphaFoldDB" id="A0A317EB01"/>
<keyword evidence="4" id="KW-1185">Reference proteome</keyword>
<evidence type="ECO:0008006" key="5">
    <source>
        <dbReference type="Google" id="ProtNLM"/>
    </source>
</evidence>
<evidence type="ECO:0000256" key="2">
    <source>
        <dbReference type="ARBA" id="ARBA00022729"/>
    </source>
</evidence>
<gene>
    <name evidence="3" type="ORF">DKG74_09235</name>
</gene>
<organism evidence="3 4">
    <name type="scientific">Zavarzinia aquatilis</name>
    <dbReference type="NCBI Taxonomy" id="2211142"/>
    <lineage>
        <taxon>Bacteria</taxon>
        <taxon>Pseudomonadati</taxon>
        <taxon>Pseudomonadota</taxon>
        <taxon>Alphaproteobacteria</taxon>
        <taxon>Rhodospirillales</taxon>
        <taxon>Zavarziniaceae</taxon>
        <taxon>Zavarzinia</taxon>
    </lineage>
</organism>
<name>A0A317EB01_9PROT</name>
<evidence type="ECO:0000313" key="3">
    <source>
        <dbReference type="EMBL" id="PWR24288.1"/>
    </source>
</evidence>
<comment type="similarity">
    <text evidence="1">Belongs to the MlaA family.</text>
</comment>
<reference evidence="3 4" key="1">
    <citation type="submission" date="2018-05" db="EMBL/GenBank/DDBJ databases">
        <title>Zavarzinia sp. HR-AS.</title>
        <authorList>
            <person name="Lee Y."/>
            <person name="Jeon C.O."/>
        </authorList>
    </citation>
    <scope>NUCLEOTIDE SEQUENCE [LARGE SCALE GENOMIC DNA]</scope>
    <source>
        <strain evidence="3 4">HR-AS</strain>
    </source>
</reference>
<dbReference type="InterPro" id="IPR007428">
    <property type="entry name" value="MlaA"/>
</dbReference>
<dbReference type="EMBL" id="QGLE01000004">
    <property type="protein sequence ID" value="PWR24288.1"/>
    <property type="molecule type" value="Genomic_DNA"/>
</dbReference>
<dbReference type="OrthoDB" id="9785326at2"/>
<keyword evidence="2" id="KW-0732">Signal</keyword>
<accession>A0A317EB01</accession>
<dbReference type="Pfam" id="PF04333">
    <property type="entry name" value="MlaA"/>
    <property type="match status" value="1"/>
</dbReference>
<protein>
    <recommendedName>
        <fullName evidence="5">VacJ family lipoprotein</fullName>
    </recommendedName>
</protein>
<dbReference type="GO" id="GO:0016020">
    <property type="term" value="C:membrane"/>
    <property type="evidence" value="ECO:0007669"/>
    <property type="project" value="InterPro"/>
</dbReference>
<evidence type="ECO:0000313" key="4">
    <source>
        <dbReference type="Proteomes" id="UP000245461"/>
    </source>
</evidence>
<sequence length="342" mass="36820">MCRGNALPAALPPPAGCCHNATKSDAIAPPAACRGKFPLTDREPYVTELQEYCRRAVTGPDRQGGGDFVEQTGDSGKALAIVRGGRSRFGRLVAAGMTLLLIAGAMGGCATKPPASDVEARAEYDKRNDPIEPLNRYFFEVNRFLDYMLLKHFAEIYKSVVPDPVQTGLRNFLNNLESPVILANDLLQGDFGRAKVTTARFIANTIVGVGGVYDFASHIGYPRHTEDFGQTLASWGVGEGPYLVLPLLGPRPPRDLVGVGVDLALNPINWALMAADAEEIGYGLKAADIIDSRAHNGGAIEEVEASSIDFYAAIRNLYRQQRQAAIENRDSGTADMSQAAPR</sequence>
<comment type="caution">
    <text evidence="3">The sequence shown here is derived from an EMBL/GenBank/DDBJ whole genome shotgun (WGS) entry which is preliminary data.</text>
</comment>
<evidence type="ECO:0000256" key="1">
    <source>
        <dbReference type="ARBA" id="ARBA00010634"/>
    </source>
</evidence>